<gene>
    <name evidence="1" type="ORF">F8O03_10135</name>
</gene>
<evidence type="ECO:0000313" key="1">
    <source>
        <dbReference type="EMBL" id="KAB1637571.1"/>
    </source>
</evidence>
<dbReference type="OrthoDB" id="4507101at2"/>
<sequence length="225" mass="24506">MPRIREQHFPPLEVMRGRWALAAAIETAILGENSQNARADRHGWFSSDGGGSWARLTPLADGRAVLSGIDRDHSETHQTGIDPTAGLPDWVIEHVEAAVRDESGREWTSGDEQPWLGFVSWLDRGEANWHTVDHGVADGLDRHLLPVLTEQRMLDAADDWFQGAAMELDDPESAPERVDAEAVLRAAQLGPDLTSDALAAVLPFEGMHVEAALRAARTFANGPAA</sequence>
<keyword evidence="2" id="KW-1185">Reference proteome</keyword>
<organism evidence="1 2">
    <name type="scientific">Pseudoclavibacter terrae</name>
    <dbReference type="NCBI Taxonomy" id="1530195"/>
    <lineage>
        <taxon>Bacteria</taxon>
        <taxon>Bacillati</taxon>
        <taxon>Actinomycetota</taxon>
        <taxon>Actinomycetes</taxon>
        <taxon>Micrococcales</taxon>
        <taxon>Microbacteriaceae</taxon>
        <taxon>Pseudoclavibacter</taxon>
    </lineage>
</organism>
<reference evidence="1 2" key="1">
    <citation type="submission" date="2019-09" db="EMBL/GenBank/DDBJ databases">
        <title>Phylogeny of genus Pseudoclavibacter and closely related genus.</title>
        <authorList>
            <person name="Li Y."/>
        </authorList>
    </citation>
    <scope>NUCLEOTIDE SEQUENCE [LARGE SCALE GENOMIC DNA]</scope>
    <source>
        <strain evidence="1 2">THG-MD12</strain>
    </source>
</reference>
<dbReference type="RefSeq" id="WP_151423774.1">
    <property type="nucleotide sequence ID" value="NZ_WBJX01000003.1"/>
</dbReference>
<evidence type="ECO:0000313" key="2">
    <source>
        <dbReference type="Proteomes" id="UP000490386"/>
    </source>
</evidence>
<dbReference type="EMBL" id="WBJX01000003">
    <property type="protein sequence ID" value="KAB1637571.1"/>
    <property type="molecule type" value="Genomic_DNA"/>
</dbReference>
<name>A0A7J5B0X1_9MICO</name>
<accession>A0A7J5B0X1</accession>
<dbReference type="Proteomes" id="UP000490386">
    <property type="component" value="Unassembled WGS sequence"/>
</dbReference>
<dbReference type="AlphaFoldDB" id="A0A7J5B0X1"/>
<protein>
    <submittedName>
        <fullName evidence="1">Uncharacterized protein</fullName>
    </submittedName>
</protein>
<proteinExistence type="predicted"/>
<comment type="caution">
    <text evidence="1">The sequence shown here is derived from an EMBL/GenBank/DDBJ whole genome shotgun (WGS) entry which is preliminary data.</text>
</comment>